<dbReference type="Gene3D" id="3.10.129.10">
    <property type="entry name" value="Hotdog Thioesterase"/>
    <property type="match status" value="2"/>
</dbReference>
<dbReference type="EMBL" id="JACHWF010000006">
    <property type="protein sequence ID" value="MBB3009910.1"/>
    <property type="molecule type" value="Genomic_DNA"/>
</dbReference>
<feature type="domain" description="FAS1-like dehydratase" evidence="1">
    <location>
        <begin position="180"/>
        <end position="334"/>
    </location>
</feature>
<gene>
    <name evidence="2" type="ORF">FHX61_004586</name>
</gene>
<organism evidence="2 3">
    <name type="scientific">Cupriavidus alkaliphilus</name>
    <dbReference type="NCBI Taxonomy" id="942866"/>
    <lineage>
        <taxon>Bacteria</taxon>
        <taxon>Pseudomonadati</taxon>
        <taxon>Pseudomonadota</taxon>
        <taxon>Betaproteobacteria</taxon>
        <taxon>Burkholderiales</taxon>
        <taxon>Burkholderiaceae</taxon>
        <taxon>Cupriavidus</taxon>
    </lineage>
</organism>
<evidence type="ECO:0000259" key="1">
    <source>
        <dbReference type="Pfam" id="PF13452"/>
    </source>
</evidence>
<proteinExistence type="predicted"/>
<dbReference type="SUPFAM" id="SSF54637">
    <property type="entry name" value="Thioesterase/thiol ester dehydrase-isomerase"/>
    <property type="match status" value="2"/>
</dbReference>
<dbReference type="InterPro" id="IPR029069">
    <property type="entry name" value="HotDog_dom_sf"/>
</dbReference>
<protein>
    <submittedName>
        <fullName evidence="2">Acyl dehydratase</fullName>
    </submittedName>
</protein>
<dbReference type="InterPro" id="IPR039569">
    <property type="entry name" value="FAS1-like_DH_region"/>
</dbReference>
<reference evidence="2 3" key="1">
    <citation type="submission" date="2020-08" db="EMBL/GenBank/DDBJ databases">
        <title>Genomic Encyclopedia of Type Strains, Phase IV (KMG-V): Genome sequencing to study the core and pangenomes of soil and plant-associated prokaryotes.</title>
        <authorList>
            <person name="Whitman W."/>
        </authorList>
    </citation>
    <scope>NUCLEOTIDE SEQUENCE [LARGE SCALE GENOMIC DNA]</scope>
    <source>
        <strain evidence="2 3">SLV-2362</strain>
    </source>
</reference>
<evidence type="ECO:0000313" key="2">
    <source>
        <dbReference type="EMBL" id="MBB3009910.1"/>
    </source>
</evidence>
<dbReference type="Pfam" id="PF13452">
    <property type="entry name" value="FAS1_DH_region"/>
    <property type="match status" value="1"/>
</dbReference>
<sequence length="345" mass="37854">MSSELFRPGTALPPLDKGALTSSHIVRWCAAPENWDKIHYDRSYAQNVAGLPDTVINGALKQQFLSQLATQAFGERSWLWRLTCRFRGPDLVGQRLRGEGWIRTVDYQANVTALHLDLHLFNVDIGSATTEGSAVVLLPVSDADNPHEVPSRYIEPAASQTTDVAPRGLDENVPASIRRHIGTEIEHIDSFNTVEAGRLRLFADAVMGLPAYHHDTHAARSSVHGGLVAPPLFPLHAMSWPADTHELDTEPTALGREAVCEVGRAFAKRFGLPPQGLLNGGTNVCIYALARPGDTVKASSRLAGVRCKTGRHGERILVFDTENRYQTTAGQLLVHEHQTILHRLI</sequence>
<dbReference type="Proteomes" id="UP000578036">
    <property type="component" value="Unassembled WGS sequence"/>
</dbReference>
<keyword evidence="3" id="KW-1185">Reference proteome</keyword>
<dbReference type="CDD" id="cd03441">
    <property type="entry name" value="R_hydratase_like"/>
    <property type="match status" value="1"/>
</dbReference>
<evidence type="ECO:0000313" key="3">
    <source>
        <dbReference type="Proteomes" id="UP000578036"/>
    </source>
</evidence>
<dbReference type="AlphaFoldDB" id="A0A7W4VFG2"/>
<dbReference type="RefSeq" id="WP_183300271.1">
    <property type="nucleotide sequence ID" value="NZ_JACHWF010000006.1"/>
</dbReference>
<comment type="caution">
    <text evidence="2">The sequence shown here is derived from an EMBL/GenBank/DDBJ whole genome shotgun (WGS) entry which is preliminary data.</text>
</comment>
<accession>A0A7W4VFG2</accession>
<name>A0A7W4VFG2_9BURK</name>